<sequence length="47" mass="5532">MVTLKEVISQAIEASSKDKEGKKIRIVKEEQIEEYVKKYKKTYLSIE</sequence>
<dbReference type="EMBL" id="CAJVQB010007851">
    <property type="protein sequence ID" value="CAG8710184.1"/>
    <property type="molecule type" value="Genomic_DNA"/>
</dbReference>
<accession>A0ABN7V104</accession>
<organism evidence="1 2">
    <name type="scientific">Gigaspora margarita</name>
    <dbReference type="NCBI Taxonomy" id="4874"/>
    <lineage>
        <taxon>Eukaryota</taxon>
        <taxon>Fungi</taxon>
        <taxon>Fungi incertae sedis</taxon>
        <taxon>Mucoromycota</taxon>
        <taxon>Glomeromycotina</taxon>
        <taxon>Glomeromycetes</taxon>
        <taxon>Diversisporales</taxon>
        <taxon>Gigasporaceae</taxon>
        <taxon>Gigaspora</taxon>
    </lineage>
</organism>
<gene>
    <name evidence="1" type="ORF">GMARGA_LOCUS12687</name>
</gene>
<evidence type="ECO:0000313" key="1">
    <source>
        <dbReference type="EMBL" id="CAG8710184.1"/>
    </source>
</evidence>
<name>A0ABN7V104_GIGMA</name>
<proteinExistence type="predicted"/>
<evidence type="ECO:0000313" key="2">
    <source>
        <dbReference type="Proteomes" id="UP000789901"/>
    </source>
</evidence>
<feature type="non-terminal residue" evidence="1">
    <location>
        <position position="47"/>
    </location>
</feature>
<dbReference type="Proteomes" id="UP000789901">
    <property type="component" value="Unassembled WGS sequence"/>
</dbReference>
<comment type="caution">
    <text evidence="1">The sequence shown here is derived from an EMBL/GenBank/DDBJ whole genome shotgun (WGS) entry which is preliminary data.</text>
</comment>
<keyword evidence="2" id="KW-1185">Reference proteome</keyword>
<reference evidence="1 2" key="1">
    <citation type="submission" date="2021-06" db="EMBL/GenBank/DDBJ databases">
        <authorList>
            <person name="Kallberg Y."/>
            <person name="Tangrot J."/>
            <person name="Rosling A."/>
        </authorList>
    </citation>
    <scope>NUCLEOTIDE SEQUENCE [LARGE SCALE GENOMIC DNA]</scope>
    <source>
        <strain evidence="1 2">120-4 pot B 10/14</strain>
    </source>
</reference>
<protein>
    <submittedName>
        <fullName evidence="1">40568_t:CDS:1</fullName>
    </submittedName>
</protein>